<dbReference type="EMBL" id="JAKMXF010000022">
    <property type="protein sequence ID" value="KAI6661009.1"/>
    <property type="molecule type" value="Genomic_DNA"/>
</dbReference>
<dbReference type="InterPro" id="IPR036188">
    <property type="entry name" value="FAD/NAD-bd_sf"/>
</dbReference>
<feature type="transmembrane region" description="Helical" evidence="8">
    <location>
        <begin position="20"/>
        <end position="38"/>
    </location>
</feature>
<evidence type="ECO:0000256" key="8">
    <source>
        <dbReference type="SAM" id="Phobius"/>
    </source>
</evidence>
<feature type="domain" description="Prenylcysteine lyase" evidence="9">
    <location>
        <begin position="138"/>
        <end position="501"/>
    </location>
</feature>
<keyword evidence="11" id="KW-1185">Reference proteome</keyword>
<evidence type="ECO:0000256" key="7">
    <source>
        <dbReference type="ARBA" id="ARBA00023180"/>
    </source>
</evidence>
<dbReference type="GO" id="GO:0030328">
    <property type="term" value="P:prenylcysteine catabolic process"/>
    <property type="evidence" value="ECO:0007669"/>
    <property type="project" value="InterPro"/>
</dbReference>
<evidence type="ECO:0000313" key="11">
    <source>
        <dbReference type="Proteomes" id="UP001165289"/>
    </source>
</evidence>
<protein>
    <submittedName>
        <fullName evidence="10">Prenylcysteine oxidase 1</fullName>
    </submittedName>
</protein>
<dbReference type="SUPFAM" id="SSF51905">
    <property type="entry name" value="FAD/NAD(P)-binding domain"/>
    <property type="match status" value="1"/>
</dbReference>
<evidence type="ECO:0000256" key="6">
    <source>
        <dbReference type="ARBA" id="ARBA00023002"/>
    </source>
</evidence>
<keyword evidence="6" id="KW-0560">Oxidoreductase</keyword>
<keyword evidence="8" id="KW-0812">Transmembrane</keyword>
<keyword evidence="7" id="KW-0325">Glycoprotein</keyword>
<name>A0AAV7KLJ5_9METZ</name>
<dbReference type="Gene3D" id="3.50.50.60">
    <property type="entry name" value="FAD/NAD(P)-binding domain"/>
    <property type="match status" value="1"/>
</dbReference>
<evidence type="ECO:0000256" key="2">
    <source>
        <dbReference type="ARBA" id="ARBA00009967"/>
    </source>
</evidence>
<dbReference type="PANTHER" id="PTHR15944">
    <property type="entry name" value="FARNESYLCYSTEINE LYASE"/>
    <property type="match status" value="1"/>
</dbReference>
<reference evidence="10 11" key="1">
    <citation type="journal article" date="2023" name="BMC Biol.">
        <title>The compact genome of the sponge Oopsacas minuta (Hexactinellida) is lacking key metazoan core genes.</title>
        <authorList>
            <person name="Santini S."/>
            <person name="Schenkelaars Q."/>
            <person name="Jourda C."/>
            <person name="Duchesne M."/>
            <person name="Belahbib H."/>
            <person name="Rocher C."/>
            <person name="Selva M."/>
            <person name="Riesgo A."/>
            <person name="Vervoort M."/>
            <person name="Leys S.P."/>
            <person name="Kodjabachian L."/>
            <person name="Le Bivic A."/>
            <person name="Borchiellini C."/>
            <person name="Claverie J.M."/>
            <person name="Renard E."/>
        </authorList>
    </citation>
    <scope>NUCLEOTIDE SEQUENCE [LARGE SCALE GENOMIC DNA]</scope>
    <source>
        <strain evidence="10">SPO-2</strain>
    </source>
</reference>
<comment type="similarity">
    <text evidence="2">Belongs to the prenylcysteine oxidase family.</text>
</comment>
<keyword evidence="8" id="KW-1133">Transmembrane helix</keyword>
<dbReference type="AlphaFoldDB" id="A0AAV7KLJ5"/>
<evidence type="ECO:0000256" key="5">
    <source>
        <dbReference type="ARBA" id="ARBA00022827"/>
    </source>
</evidence>
<keyword evidence="3" id="KW-0285">Flavoprotein</keyword>
<dbReference type="InterPro" id="IPR017046">
    <property type="entry name" value="Prenylcysteine_Oxase1"/>
</dbReference>
<dbReference type="Pfam" id="PF07156">
    <property type="entry name" value="Prenylcys_lyase"/>
    <property type="match status" value="1"/>
</dbReference>
<evidence type="ECO:0000259" key="9">
    <source>
        <dbReference type="Pfam" id="PF07156"/>
    </source>
</evidence>
<dbReference type="Proteomes" id="UP001165289">
    <property type="component" value="Unassembled WGS sequence"/>
</dbReference>
<dbReference type="GO" id="GO:0030327">
    <property type="term" value="P:prenylated protein catabolic process"/>
    <property type="evidence" value="ECO:0007669"/>
    <property type="project" value="TreeGrafter"/>
</dbReference>
<gene>
    <name evidence="10" type="ORF">LOD99_13732</name>
</gene>
<proteinExistence type="inferred from homology"/>
<evidence type="ECO:0000313" key="10">
    <source>
        <dbReference type="EMBL" id="KAI6661009.1"/>
    </source>
</evidence>
<sequence>MSDPSKITQKQSGFYRILKYIVLLSIVLLLVGSGHQLVTNRRPRIAILGAGMGGTGAAYFLHERLAADIHVFKQKGESIGGRAHVMEVDGREYEAGGSVFHISNHYMMTLSDHFGLRRRSEPDAKVGIYDGSGFSYIDTGWPLLKYFKLMYRYGMKLFFIPSYISSMLDKFTVIYEYQAYGYTFETIPEFLTSLDPFFLNMTEMSTFTFLKNENYPKELTDELITGINRGNYGQDCNLHGFVGMISLCGSLQDSLRSIQGGNKVLAEKMLQESQAILHNTPVTRVRELKEETDIYYVIDTLESDPSLPQDNKFDFVIIAHPLELSGVQFELLRQKVSKPVDREFQVTIATFIQGRINPEFFGLEDLTQVPDAILTTELVNPRVDFSTLQKVIPVDVVNADDVSKYLVHDDNTVWKIWSRKPMLESDLDLMFLSRRTVVSKSWYAYPKYKPGQSFPQIVLEDKLIYINAIEWAASAMEMSLISAKNAALLVEENIRGRSQKLRDKVPGSHVERNEL</sequence>
<dbReference type="Pfam" id="PF13450">
    <property type="entry name" value="NAD_binding_8"/>
    <property type="match status" value="1"/>
</dbReference>
<comment type="cofactor">
    <cofactor evidence="1">
        <name>FAD</name>
        <dbReference type="ChEBI" id="CHEBI:57692"/>
    </cofactor>
</comment>
<evidence type="ECO:0000256" key="3">
    <source>
        <dbReference type="ARBA" id="ARBA00022630"/>
    </source>
</evidence>
<evidence type="ECO:0000256" key="4">
    <source>
        <dbReference type="ARBA" id="ARBA00022729"/>
    </source>
</evidence>
<keyword evidence="8" id="KW-0472">Membrane</keyword>
<evidence type="ECO:0000256" key="1">
    <source>
        <dbReference type="ARBA" id="ARBA00001974"/>
    </source>
</evidence>
<dbReference type="GO" id="GO:0001735">
    <property type="term" value="F:prenylcysteine oxidase activity"/>
    <property type="evidence" value="ECO:0007669"/>
    <property type="project" value="InterPro"/>
</dbReference>
<keyword evidence="5" id="KW-0274">FAD</keyword>
<dbReference type="InterPro" id="IPR010795">
    <property type="entry name" value="Prenylcys_lyase"/>
</dbReference>
<comment type="caution">
    <text evidence="10">The sequence shown here is derived from an EMBL/GenBank/DDBJ whole genome shotgun (WGS) entry which is preliminary data.</text>
</comment>
<accession>A0AAV7KLJ5</accession>
<keyword evidence="4" id="KW-0732">Signal</keyword>
<dbReference type="PANTHER" id="PTHR15944:SF0">
    <property type="entry name" value="PRENYLCYSTEINE LYASE DOMAIN-CONTAINING PROTEIN"/>
    <property type="match status" value="1"/>
</dbReference>
<organism evidence="10 11">
    <name type="scientific">Oopsacas minuta</name>
    <dbReference type="NCBI Taxonomy" id="111878"/>
    <lineage>
        <taxon>Eukaryota</taxon>
        <taxon>Metazoa</taxon>
        <taxon>Porifera</taxon>
        <taxon>Hexactinellida</taxon>
        <taxon>Hexasterophora</taxon>
        <taxon>Lyssacinosida</taxon>
        <taxon>Leucopsacidae</taxon>
        <taxon>Oopsacas</taxon>
    </lineage>
</organism>